<organism evidence="1 2">
    <name type="scientific">Acidiluteibacter ferrifornacis</name>
    <dbReference type="NCBI Taxonomy" id="2692424"/>
    <lineage>
        <taxon>Bacteria</taxon>
        <taxon>Pseudomonadati</taxon>
        <taxon>Bacteroidota</taxon>
        <taxon>Flavobacteriia</taxon>
        <taxon>Flavobacteriales</taxon>
        <taxon>Cryomorphaceae</taxon>
        <taxon>Acidiluteibacter</taxon>
    </lineage>
</organism>
<comment type="caution">
    <text evidence="1">The sequence shown here is derived from an EMBL/GenBank/DDBJ whole genome shotgun (WGS) entry which is preliminary data.</text>
</comment>
<gene>
    <name evidence="1" type="ORF">GQN54_00730</name>
</gene>
<evidence type="ECO:0000313" key="2">
    <source>
        <dbReference type="Proteomes" id="UP000470771"/>
    </source>
</evidence>
<accession>A0A6N9NHE6</accession>
<keyword evidence="2" id="KW-1185">Reference proteome</keyword>
<dbReference type="Pfam" id="PF25594">
    <property type="entry name" value="GldB_lipo"/>
    <property type="match status" value="1"/>
</dbReference>
<dbReference type="EMBL" id="WWNE01000003">
    <property type="protein sequence ID" value="NBG64620.1"/>
    <property type="molecule type" value="Genomic_DNA"/>
</dbReference>
<dbReference type="AlphaFoldDB" id="A0A6N9NHE6"/>
<dbReference type="RefSeq" id="WP_160630975.1">
    <property type="nucleotide sequence ID" value="NZ_WWNE01000003.1"/>
</dbReference>
<protein>
    <recommendedName>
        <fullName evidence="3">Gliding motility lipoprotein GldB</fullName>
    </recommendedName>
</protein>
<dbReference type="Proteomes" id="UP000470771">
    <property type="component" value="Unassembled WGS sequence"/>
</dbReference>
<sequence>MAFCLKTVTNKPLSFLLLVFTLVGCEDKVKRIDTSAISTDQSMRRFDVALFETGRDGFNANEVNLLRDEFPQFFPLFTQQIMRLSGPNDSLTAINLTEFVQDKNVRELYDSTQQVFAETQELEQQLIEGFKYYKHYFPDQLTPELITFISGFNYALVADDSLLAVGLDMYLGANSTYYPQLGMPQYRFRNMYPDQIVVDAMYSWLTTEYEAPNGDNLLKQMVYYGKVHYVLNQLLPDMGLHQSFGYTPEQLDWCLENEDQIWAFIVEQELLYSNENLEVRKFIGEGPFTAGFPEQAPAKLGHFIGWQMVKKYMKQKPELTLVQLMEDGDAQELLNQSKYKPKR</sequence>
<dbReference type="PROSITE" id="PS51257">
    <property type="entry name" value="PROKAR_LIPOPROTEIN"/>
    <property type="match status" value="1"/>
</dbReference>
<evidence type="ECO:0000313" key="1">
    <source>
        <dbReference type="EMBL" id="NBG64620.1"/>
    </source>
</evidence>
<dbReference type="InterPro" id="IPR019853">
    <property type="entry name" value="GldB-like"/>
</dbReference>
<proteinExistence type="predicted"/>
<reference evidence="1 2" key="1">
    <citation type="submission" date="2019-12" db="EMBL/GenBank/DDBJ databases">
        <authorList>
            <person name="Zhao J."/>
        </authorList>
    </citation>
    <scope>NUCLEOTIDE SEQUENCE [LARGE SCALE GENOMIC DNA]</scope>
    <source>
        <strain evidence="1 2">S-15</strain>
    </source>
</reference>
<name>A0A6N9NHE6_9FLAO</name>
<evidence type="ECO:0008006" key="3">
    <source>
        <dbReference type="Google" id="ProtNLM"/>
    </source>
</evidence>